<dbReference type="InterPro" id="IPR036866">
    <property type="entry name" value="RibonucZ/Hydroxyglut_hydro"/>
</dbReference>
<proteinExistence type="predicted"/>
<name>A0A076EU35_RHOOP</name>
<evidence type="ECO:0000313" key="3">
    <source>
        <dbReference type="Proteomes" id="UP000028488"/>
    </source>
</evidence>
<organism evidence="2 3">
    <name type="scientific">Rhodococcus opacus</name>
    <name type="common">Nocardia opaca</name>
    <dbReference type="NCBI Taxonomy" id="37919"/>
    <lineage>
        <taxon>Bacteria</taxon>
        <taxon>Bacillati</taxon>
        <taxon>Actinomycetota</taxon>
        <taxon>Actinomycetes</taxon>
        <taxon>Mycobacteriales</taxon>
        <taxon>Nocardiaceae</taxon>
        <taxon>Rhodococcus</taxon>
    </lineage>
</organism>
<dbReference type="RefSeq" id="WP_037239614.1">
    <property type="nucleotide sequence ID" value="NZ_CP008947.1"/>
</dbReference>
<dbReference type="eggNOG" id="COG2015">
    <property type="taxonomic scope" value="Bacteria"/>
</dbReference>
<dbReference type="Pfam" id="PF14863">
    <property type="entry name" value="Alkyl_sulf_dimr"/>
    <property type="match status" value="1"/>
</dbReference>
<dbReference type="Gene3D" id="3.60.15.30">
    <property type="entry name" value="Metallo-beta-lactamase domain"/>
    <property type="match status" value="1"/>
</dbReference>
<evidence type="ECO:0000313" key="2">
    <source>
        <dbReference type="EMBL" id="AII06899.1"/>
    </source>
</evidence>
<dbReference type="PANTHER" id="PTHR43223">
    <property type="entry name" value="ALKYL/ARYL-SULFATASE"/>
    <property type="match status" value="1"/>
</dbReference>
<dbReference type="GO" id="GO:0046983">
    <property type="term" value="F:protein dimerization activity"/>
    <property type="evidence" value="ECO:0007669"/>
    <property type="project" value="InterPro"/>
</dbReference>
<dbReference type="PANTHER" id="PTHR43223:SF2">
    <property type="entry name" value="METALLO-BETA-LACTAMASE DOMAIN-CONTAINING PROTEIN"/>
    <property type="match status" value="1"/>
</dbReference>
<dbReference type="SMART" id="SM00849">
    <property type="entry name" value="Lactamase_B"/>
    <property type="match status" value="1"/>
</dbReference>
<sequence length="439" mass="49332">MTDIIEYADKVWRGEASQQLYHRGDLRREGMHRVADGAYMWPAFGNVYVFPTDAGLFVYDTGDLRTANELFSATRELSDRPIHTAVYSHGHIDHIFGMGPFDEEAARRGWERPTVVAQEAVLPRFDRYRRTRGYNGVINQRQFQAPNLQWPNDYRYPDVTFGDRTTLTIDDLVVDLRHARGETDDAAIAWLPDRKILCCGDFFIWASPNAGNPQKVQRFAYEWARTLRWMAGLGAEILLPGHGLPVVGVDRIRVTLTDAAELLETLHCQTLELMNAGATLDEVIHTVTAPAELLKKPYLAPSYDEPEFVVRNVWRMYGGWYDGNPANLKAAHRNDLAREMAEIGGGAERLAERARELLARGEHRLAGHLAQMAADADPGSRVSHETRLEVFGALERAATSTMAKGVYSWAAAESRAFLEGSDRATELKAKTAGRSQWAF</sequence>
<dbReference type="InterPro" id="IPR052195">
    <property type="entry name" value="Bact_Alkyl/Aryl-Sulfatase"/>
</dbReference>
<dbReference type="AlphaFoldDB" id="A0A076EU35"/>
<dbReference type="EMBL" id="CP008947">
    <property type="protein sequence ID" value="AII06899.1"/>
    <property type="molecule type" value="Genomic_DNA"/>
</dbReference>
<dbReference type="InterPro" id="IPR029228">
    <property type="entry name" value="Alkyl_sulf_dimr"/>
</dbReference>
<evidence type="ECO:0000259" key="1">
    <source>
        <dbReference type="SMART" id="SM00849"/>
    </source>
</evidence>
<protein>
    <submittedName>
        <fullName evidence="2">Beta-lactamase</fullName>
    </submittedName>
</protein>
<reference evidence="2 3" key="1">
    <citation type="submission" date="2014-07" db="EMBL/GenBank/DDBJ databases">
        <title>Genome Sequence of Rhodococcus opacus Strain R7, a Biodegrader of Mono- and Polycyclic Aromatic Hydrocarbons.</title>
        <authorList>
            <person name="Di Gennaro P."/>
            <person name="Zampolli J."/>
            <person name="Presti I."/>
            <person name="Cappelletti M."/>
            <person name="D'Ursi P."/>
            <person name="Orro A."/>
            <person name="Mezzelani A."/>
            <person name="Milanesi L."/>
        </authorList>
    </citation>
    <scope>NUCLEOTIDE SEQUENCE [LARGE SCALE GENOMIC DNA]</scope>
    <source>
        <strain evidence="2 3">R7</strain>
    </source>
</reference>
<dbReference type="SUPFAM" id="SSF56281">
    <property type="entry name" value="Metallo-hydrolase/oxidoreductase"/>
    <property type="match status" value="1"/>
</dbReference>
<dbReference type="Pfam" id="PF00753">
    <property type="entry name" value="Lactamase_B"/>
    <property type="match status" value="1"/>
</dbReference>
<dbReference type="InterPro" id="IPR001279">
    <property type="entry name" value="Metallo-B-lactamas"/>
</dbReference>
<gene>
    <name evidence="2" type="ORF">EP51_20520</name>
</gene>
<dbReference type="Proteomes" id="UP000028488">
    <property type="component" value="Chromosome"/>
</dbReference>
<feature type="domain" description="Metallo-beta-lactamase" evidence="1">
    <location>
        <begin position="44"/>
        <end position="242"/>
    </location>
</feature>
<dbReference type="Gene3D" id="1.25.40.880">
    <property type="entry name" value="Alkyl sulfatase, dimerisation domain"/>
    <property type="match status" value="1"/>
</dbReference>
<dbReference type="InterPro" id="IPR038536">
    <property type="entry name" value="Alkyl/aryl-sulf_dimr_sf"/>
</dbReference>
<accession>A0A076EU35</accession>